<evidence type="ECO:0000259" key="3">
    <source>
        <dbReference type="PROSITE" id="PS51263"/>
    </source>
</evidence>
<reference evidence="5" key="1">
    <citation type="journal article" date="2013" name="Proc. Natl. Acad. Sci. U.S.A.">
        <title>Genome structure and metabolic features in the red seaweed Chondrus crispus shed light on evolution of the Archaeplastida.</title>
        <authorList>
            <person name="Collen J."/>
            <person name="Porcel B."/>
            <person name="Carre W."/>
            <person name="Ball S.G."/>
            <person name="Chaparro C."/>
            <person name="Tonon T."/>
            <person name="Barbeyron T."/>
            <person name="Michel G."/>
            <person name="Noel B."/>
            <person name="Valentin K."/>
            <person name="Elias M."/>
            <person name="Artiguenave F."/>
            <person name="Arun A."/>
            <person name="Aury J.M."/>
            <person name="Barbosa-Neto J.F."/>
            <person name="Bothwell J.H."/>
            <person name="Bouget F.Y."/>
            <person name="Brillet L."/>
            <person name="Cabello-Hurtado F."/>
            <person name="Capella-Gutierrez S."/>
            <person name="Charrier B."/>
            <person name="Cladiere L."/>
            <person name="Cock J.M."/>
            <person name="Coelho S.M."/>
            <person name="Colleoni C."/>
            <person name="Czjzek M."/>
            <person name="Da Silva C."/>
            <person name="Delage L."/>
            <person name="Denoeud F."/>
            <person name="Deschamps P."/>
            <person name="Dittami S.M."/>
            <person name="Gabaldon T."/>
            <person name="Gachon C.M."/>
            <person name="Groisillier A."/>
            <person name="Herve C."/>
            <person name="Jabbari K."/>
            <person name="Katinka M."/>
            <person name="Kloareg B."/>
            <person name="Kowalczyk N."/>
            <person name="Labadie K."/>
            <person name="Leblanc C."/>
            <person name="Lopez P.J."/>
            <person name="McLachlan D.H."/>
            <person name="Meslet-Cladiere L."/>
            <person name="Moustafa A."/>
            <person name="Nehr Z."/>
            <person name="Nyvall Collen P."/>
            <person name="Panaud O."/>
            <person name="Partensky F."/>
            <person name="Poulain J."/>
            <person name="Rensing S.A."/>
            <person name="Rousvoal S."/>
            <person name="Samson G."/>
            <person name="Symeonidi A."/>
            <person name="Weissenbach J."/>
            <person name="Zambounis A."/>
            <person name="Wincker P."/>
            <person name="Boyen C."/>
        </authorList>
    </citation>
    <scope>NUCLEOTIDE SEQUENCE [LARGE SCALE GENOMIC DNA]</scope>
    <source>
        <strain evidence="5">cv. Stackhouse</strain>
    </source>
</reference>
<dbReference type="EMBL" id="HG002179">
    <property type="protein sequence ID" value="CDF40440.1"/>
    <property type="molecule type" value="Genomic_DNA"/>
</dbReference>
<dbReference type="PhylomeDB" id="R7QST3"/>
<protein>
    <recommendedName>
        <fullName evidence="3">ADF-H domain-containing protein</fullName>
    </recommendedName>
</protein>
<dbReference type="Proteomes" id="UP000012073">
    <property type="component" value="Unassembled WGS sequence"/>
</dbReference>
<dbReference type="KEGG" id="ccp:CHC_T00000738001"/>
<dbReference type="SUPFAM" id="SSF55753">
    <property type="entry name" value="Actin depolymerizing proteins"/>
    <property type="match status" value="1"/>
</dbReference>
<dbReference type="RefSeq" id="XP_005710734.1">
    <property type="nucleotide sequence ID" value="XM_005710677.1"/>
</dbReference>
<evidence type="ECO:0000256" key="2">
    <source>
        <dbReference type="ARBA" id="ARBA00023203"/>
    </source>
</evidence>
<dbReference type="OrthoDB" id="10249245at2759"/>
<sequence>MASGIAIADKCVEAYKALSKREYGSIILKINDDMSEVGVDKCMPPSAGDLETEWKNLVSGLPENGCRYIISDFSWKETPTVTKSKIIMILWSAEYAPVRHRTVYAASKESVATKMAVQKSIQAVELEDIAYLAIKRDVTK</sequence>
<evidence type="ECO:0000313" key="4">
    <source>
        <dbReference type="EMBL" id="CDF40440.1"/>
    </source>
</evidence>
<gene>
    <name evidence="4" type="ORF">CHC_T00000738001</name>
</gene>
<organism evidence="4 5">
    <name type="scientific">Chondrus crispus</name>
    <name type="common">Carrageen Irish moss</name>
    <name type="synonym">Polymorpha crispa</name>
    <dbReference type="NCBI Taxonomy" id="2769"/>
    <lineage>
        <taxon>Eukaryota</taxon>
        <taxon>Rhodophyta</taxon>
        <taxon>Florideophyceae</taxon>
        <taxon>Rhodymeniophycidae</taxon>
        <taxon>Gigartinales</taxon>
        <taxon>Gigartinaceae</taxon>
        <taxon>Chondrus</taxon>
    </lineage>
</organism>
<keyword evidence="5" id="KW-1185">Reference proteome</keyword>
<dbReference type="Pfam" id="PF00241">
    <property type="entry name" value="Cofilin_ADF"/>
    <property type="match status" value="1"/>
</dbReference>
<dbReference type="PROSITE" id="PS51263">
    <property type="entry name" value="ADF_H"/>
    <property type="match status" value="1"/>
</dbReference>
<proteinExistence type="inferred from homology"/>
<name>R7QST3_CHOCR</name>
<feature type="domain" description="ADF-H" evidence="3">
    <location>
        <begin position="4"/>
        <end position="139"/>
    </location>
</feature>
<dbReference type="InterPro" id="IPR002108">
    <property type="entry name" value="ADF-H"/>
</dbReference>
<dbReference type="InterPro" id="IPR017904">
    <property type="entry name" value="ADF/Cofilin"/>
</dbReference>
<dbReference type="Gramene" id="CDF40440">
    <property type="protein sequence ID" value="CDF40440"/>
    <property type="gene ID" value="CHC_T00000738001"/>
</dbReference>
<dbReference type="InterPro" id="IPR029006">
    <property type="entry name" value="ADF-H/Gelsolin-like_dom_sf"/>
</dbReference>
<evidence type="ECO:0000256" key="1">
    <source>
        <dbReference type="ARBA" id="ARBA00006844"/>
    </source>
</evidence>
<dbReference type="AlphaFoldDB" id="R7QST3"/>
<dbReference type="Gene3D" id="3.40.20.10">
    <property type="entry name" value="Severin"/>
    <property type="match status" value="1"/>
</dbReference>
<dbReference type="OMA" id="VYDFEFL"/>
<evidence type="ECO:0000313" key="5">
    <source>
        <dbReference type="Proteomes" id="UP000012073"/>
    </source>
</evidence>
<dbReference type="GO" id="GO:0030042">
    <property type="term" value="P:actin filament depolymerization"/>
    <property type="evidence" value="ECO:0007669"/>
    <property type="project" value="InterPro"/>
</dbReference>
<dbReference type="GO" id="GO:0015629">
    <property type="term" value="C:actin cytoskeleton"/>
    <property type="evidence" value="ECO:0007669"/>
    <property type="project" value="InterPro"/>
</dbReference>
<dbReference type="GeneID" id="17318452"/>
<keyword evidence="2" id="KW-0009">Actin-binding</keyword>
<dbReference type="SMART" id="SM00102">
    <property type="entry name" value="ADF"/>
    <property type="match status" value="1"/>
</dbReference>
<accession>R7QST3</accession>
<dbReference type="PANTHER" id="PTHR11913">
    <property type="entry name" value="COFILIN-RELATED"/>
    <property type="match status" value="1"/>
</dbReference>
<dbReference type="STRING" id="2769.R7QST3"/>
<comment type="similarity">
    <text evidence="1">Belongs to the actin-binding proteins ADF family.</text>
</comment>
<dbReference type="GO" id="GO:0003779">
    <property type="term" value="F:actin binding"/>
    <property type="evidence" value="ECO:0007669"/>
    <property type="project" value="UniProtKB-KW"/>
</dbReference>